<gene>
    <name evidence="4" type="ORF">BINO364_LOCUS14918</name>
</gene>
<organism evidence="4 5">
    <name type="scientific">Brenthis ino</name>
    <name type="common">lesser marbled fritillary</name>
    <dbReference type="NCBI Taxonomy" id="405034"/>
    <lineage>
        <taxon>Eukaryota</taxon>
        <taxon>Metazoa</taxon>
        <taxon>Ecdysozoa</taxon>
        <taxon>Arthropoda</taxon>
        <taxon>Hexapoda</taxon>
        <taxon>Insecta</taxon>
        <taxon>Pterygota</taxon>
        <taxon>Neoptera</taxon>
        <taxon>Endopterygota</taxon>
        <taxon>Lepidoptera</taxon>
        <taxon>Glossata</taxon>
        <taxon>Ditrysia</taxon>
        <taxon>Papilionoidea</taxon>
        <taxon>Nymphalidae</taxon>
        <taxon>Heliconiinae</taxon>
        <taxon>Argynnini</taxon>
        <taxon>Brenthis</taxon>
    </lineage>
</organism>
<evidence type="ECO:0000259" key="3">
    <source>
        <dbReference type="SMART" id="SM01075"/>
    </source>
</evidence>
<evidence type="ECO:0000313" key="5">
    <source>
        <dbReference type="Proteomes" id="UP000838878"/>
    </source>
</evidence>
<evidence type="ECO:0000256" key="2">
    <source>
        <dbReference type="ARBA" id="ARBA00023306"/>
    </source>
</evidence>
<dbReference type="InterPro" id="IPR014939">
    <property type="entry name" value="CDT1_Gemini-bd-like"/>
</dbReference>
<dbReference type="GO" id="GO:0000076">
    <property type="term" value="P:DNA replication checkpoint signaling"/>
    <property type="evidence" value="ECO:0007669"/>
    <property type="project" value="TreeGrafter"/>
</dbReference>
<accession>A0A8J9YGE5</accession>
<dbReference type="CDD" id="cd08674">
    <property type="entry name" value="Cdt1_m"/>
    <property type="match status" value="1"/>
</dbReference>
<dbReference type="GO" id="GO:0005634">
    <property type="term" value="C:nucleus"/>
    <property type="evidence" value="ECO:0007669"/>
    <property type="project" value="TreeGrafter"/>
</dbReference>
<dbReference type="Proteomes" id="UP000838878">
    <property type="component" value="Chromosome 8"/>
</dbReference>
<dbReference type="SMART" id="SM01075">
    <property type="entry name" value="CDT1"/>
    <property type="match status" value="1"/>
</dbReference>
<dbReference type="EMBL" id="OV170228">
    <property type="protein sequence ID" value="CAH0729869.1"/>
    <property type="molecule type" value="Genomic_DNA"/>
</dbReference>
<reference evidence="4" key="1">
    <citation type="submission" date="2021-12" db="EMBL/GenBank/DDBJ databases">
        <authorList>
            <person name="Martin H S."/>
        </authorList>
    </citation>
    <scope>NUCLEOTIDE SEQUENCE</scope>
</reference>
<dbReference type="SUPFAM" id="SSF52833">
    <property type="entry name" value="Thioredoxin-like"/>
    <property type="match status" value="1"/>
</dbReference>
<dbReference type="Pfam" id="PF16679">
    <property type="entry name" value="CDT1_C"/>
    <property type="match status" value="1"/>
</dbReference>
<dbReference type="PANTHER" id="PTHR28637:SF1">
    <property type="entry name" value="DNA REPLICATION FACTOR CDT1"/>
    <property type="match status" value="1"/>
</dbReference>
<dbReference type="GO" id="GO:0000278">
    <property type="term" value="P:mitotic cell cycle"/>
    <property type="evidence" value="ECO:0007669"/>
    <property type="project" value="TreeGrafter"/>
</dbReference>
<dbReference type="InterPro" id="IPR036249">
    <property type="entry name" value="Thioredoxin-like_sf"/>
</dbReference>
<keyword evidence="5" id="KW-1185">Reference proteome</keyword>
<dbReference type="Gene3D" id="1.10.10.1420">
    <property type="entry name" value="DNA replication factor Cdt1, C-terminal WH domain"/>
    <property type="match status" value="1"/>
</dbReference>
<name>A0A8J9YGE5_9NEOP</name>
<evidence type="ECO:0000313" key="4">
    <source>
        <dbReference type="EMBL" id="CAH0729869.1"/>
    </source>
</evidence>
<dbReference type="GO" id="GO:0070182">
    <property type="term" value="F:DNA polymerase binding"/>
    <property type="evidence" value="ECO:0007669"/>
    <property type="project" value="TreeGrafter"/>
</dbReference>
<dbReference type="InterPro" id="IPR038090">
    <property type="entry name" value="Cdt1_C_WH_dom_sf"/>
</dbReference>
<evidence type="ECO:0000256" key="1">
    <source>
        <dbReference type="ARBA" id="ARBA00008356"/>
    </source>
</evidence>
<feature type="domain" description="CDT1 Geminin-binding" evidence="3">
    <location>
        <begin position="232"/>
        <end position="391"/>
    </location>
</feature>
<dbReference type="GO" id="GO:0071163">
    <property type="term" value="P:DNA replication preinitiation complex assembly"/>
    <property type="evidence" value="ECO:0007669"/>
    <property type="project" value="InterPro"/>
</dbReference>
<protein>
    <recommendedName>
        <fullName evidence="3">CDT1 Geminin-binding domain-containing protein</fullName>
    </recommendedName>
</protein>
<feature type="non-terminal residue" evidence="4">
    <location>
        <position position="643"/>
    </location>
</feature>
<dbReference type="InterPro" id="IPR032054">
    <property type="entry name" value="Cdt1_C"/>
</dbReference>
<proteinExistence type="inferred from homology"/>
<dbReference type="GO" id="GO:0003677">
    <property type="term" value="F:DNA binding"/>
    <property type="evidence" value="ECO:0007669"/>
    <property type="project" value="InterPro"/>
</dbReference>
<dbReference type="Pfam" id="PF08839">
    <property type="entry name" value="CDT1"/>
    <property type="match status" value="1"/>
</dbReference>
<sequence length="643" mass="73004">MSQTTLTTFFNSRKRPATEEIVNSKNKIAHIERPIDIGTKSIRKSRNCDLKQSPVLSVESKTENVKKTEITHQTSTPDSLPGQCKNLATFAKKVNAKNVMNEEHKSETLSLARKELSLGDIKKKLAGSSRLAELRATANRLSKGIQQLKESTEKKNLKEFKSIDVDVPQSPSKKSAIRSELLSPTKSASVEVTSQRPLISPRKVVVSPVKSPNKVPAYIRHASLASSTSLQLPHHYRFLAELFRGMETVVALLYNRNEKITFNKLKPSIQEMLKRSFTEKHLAQIKHLVPDFYNFEIQKIKNFSATSQKEAFELIISPNFPNDIKVMNPSVLLERRRYFYDTLLQLVKKYHAQFLATLDPPIEIPDKKLVRWHPEFELEKIPEVDSAKLPEMPNAEKFSSAQDVLAKARELFKCNTKMERALEKLAQAKARGLTDQEKVVTGIKDALKTHNETQTSEPKPSTSVQILNPALRNLPAALLEKVKAKQAAKALEAMTRSNENEQKYLVYSRLPDLARTLRNIFVTERKNVLALNVVLSKLDSSFKSNVSANDLHKDIKLLTEEAPEWIKIHEIRNTSYLKLDKNKDLKGTVPALEYDQGKGTFDSNIIHVYLYEKYPEIPLQSTDPLRRAQDKMLVEQFAGVSQH</sequence>
<keyword evidence="2" id="KW-0131">Cell cycle</keyword>
<comment type="similarity">
    <text evidence="1">Belongs to the Cdt1 family.</text>
</comment>
<dbReference type="AlphaFoldDB" id="A0A8J9YGE5"/>
<dbReference type="InterPro" id="IPR036390">
    <property type="entry name" value="WH_DNA-bd_sf"/>
</dbReference>
<dbReference type="OrthoDB" id="341730at2759"/>
<dbReference type="GO" id="GO:0030174">
    <property type="term" value="P:regulation of DNA-templated DNA replication initiation"/>
    <property type="evidence" value="ECO:0007669"/>
    <property type="project" value="InterPro"/>
</dbReference>
<dbReference type="PANTHER" id="PTHR28637">
    <property type="entry name" value="DNA REPLICATION FACTOR CDT1"/>
    <property type="match status" value="1"/>
</dbReference>
<dbReference type="SUPFAM" id="SSF46785">
    <property type="entry name" value="Winged helix' DNA-binding domain"/>
    <property type="match status" value="1"/>
</dbReference>
<dbReference type="InterPro" id="IPR045173">
    <property type="entry name" value="Cdt1"/>
</dbReference>
<dbReference type="CDD" id="cd08767">
    <property type="entry name" value="Cdt1_c"/>
    <property type="match status" value="1"/>
</dbReference>